<feature type="domain" description="AIG1-type G" evidence="4">
    <location>
        <begin position="15"/>
        <end position="230"/>
    </location>
</feature>
<evidence type="ECO:0000256" key="3">
    <source>
        <dbReference type="ARBA" id="ARBA00023134"/>
    </source>
</evidence>
<dbReference type="InterPro" id="IPR045058">
    <property type="entry name" value="GIMA/IAN/Toc"/>
</dbReference>
<dbReference type="InterPro" id="IPR006703">
    <property type="entry name" value="G_AIG1"/>
</dbReference>
<comment type="similarity">
    <text evidence="1">Belongs to the TRAFAC class TrmE-Era-EngA-EngB-Septin-like GTPase superfamily. AIG1/Toc34/Toc159-like paraseptin GTPase family. IAN subfamily.</text>
</comment>
<dbReference type="InterPro" id="IPR027417">
    <property type="entry name" value="P-loop_NTPase"/>
</dbReference>
<dbReference type="SUPFAM" id="SSF52540">
    <property type="entry name" value="P-loop containing nucleoside triphosphate hydrolases"/>
    <property type="match status" value="1"/>
</dbReference>
<dbReference type="PANTHER" id="PTHR10903:SF184">
    <property type="entry name" value="GTP-BINDING PROTEIN A"/>
    <property type="match status" value="1"/>
</dbReference>
<evidence type="ECO:0000313" key="6">
    <source>
        <dbReference type="Proteomes" id="UP001161247"/>
    </source>
</evidence>
<evidence type="ECO:0000256" key="2">
    <source>
        <dbReference type="ARBA" id="ARBA00022741"/>
    </source>
</evidence>
<name>A0AAV1D1I4_OLDCO</name>
<reference evidence="5" key="1">
    <citation type="submission" date="2023-03" db="EMBL/GenBank/DDBJ databases">
        <authorList>
            <person name="Julca I."/>
        </authorList>
    </citation>
    <scope>NUCLEOTIDE SEQUENCE</scope>
</reference>
<protein>
    <submittedName>
        <fullName evidence="5">OLC1v1038967C1</fullName>
    </submittedName>
</protein>
<sequence>MGGCYCEEDYCVCDSSIRTIVLVGCAGNGKSATGNSILGKKAFLSKSKFDGVTTTCNLDKTSLDDGRILNVIDTPGLFCSLSDNKSLGEEIAKCIALAKDGVHAFLVVVSLKNRFTDEQGVAVKNLQTFFGNKINDYMIVAFTHGDDLEEDETLEDRQRMMPRRRSKILQLSALIHKVAIRNGGEPYTTELFVEYKKEANPTMLPHEQTADQLPNSQLQNFTITVVSKLTELQQTTSRLETQPAKSEDEIRKLREELDCEKSENMARQLDSNEARFEAFMLREELEFERAKNNAHETGRNEGVCTIL</sequence>
<dbReference type="Proteomes" id="UP001161247">
    <property type="component" value="Chromosome 4"/>
</dbReference>
<gene>
    <name evidence="5" type="ORF">OLC1_LOCUS11155</name>
</gene>
<dbReference type="Gene3D" id="3.40.50.300">
    <property type="entry name" value="P-loop containing nucleotide triphosphate hydrolases"/>
    <property type="match status" value="1"/>
</dbReference>
<evidence type="ECO:0000313" key="5">
    <source>
        <dbReference type="EMBL" id="CAI9101602.1"/>
    </source>
</evidence>
<dbReference type="AlphaFoldDB" id="A0AAV1D1I4"/>
<proteinExistence type="inferred from homology"/>
<organism evidence="5 6">
    <name type="scientific">Oldenlandia corymbosa var. corymbosa</name>
    <dbReference type="NCBI Taxonomy" id="529605"/>
    <lineage>
        <taxon>Eukaryota</taxon>
        <taxon>Viridiplantae</taxon>
        <taxon>Streptophyta</taxon>
        <taxon>Embryophyta</taxon>
        <taxon>Tracheophyta</taxon>
        <taxon>Spermatophyta</taxon>
        <taxon>Magnoliopsida</taxon>
        <taxon>eudicotyledons</taxon>
        <taxon>Gunneridae</taxon>
        <taxon>Pentapetalae</taxon>
        <taxon>asterids</taxon>
        <taxon>lamiids</taxon>
        <taxon>Gentianales</taxon>
        <taxon>Rubiaceae</taxon>
        <taxon>Rubioideae</taxon>
        <taxon>Spermacoceae</taxon>
        <taxon>Hedyotis-Oldenlandia complex</taxon>
        <taxon>Oldenlandia</taxon>
    </lineage>
</organism>
<dbReference type="PROSITE" id="PS51720">
    <property type="entry name" value="G_AIG1"/>
    <property type="match status" value="1"/>
</dbReference>
<dbReference type="GO" id="GO:0005525">
    <property type="term" value="F:GTP binding"/>
    <property type="evidence" value="ECO:0007669"/>
    <property type="project" value="UniProtKB-KW"/>
</dbReference>
<dbReference type="Pfam" id="PF04548">
    <property type="entry name" value="AIG1"/>
    <property type="match status" value="1"/>
</dbReference>
<evidence type="ECO:0000256" key="1">
    <source>
        <dbReference type="ARBA" id="ARBA00008535"/>
    </source>
</evidence>
<keyword evidence="2" id="KW-0547">Nucleotide-binding</keyword>
<evidence type="ECO:0000259" key="4">
    <source>
        <dbReference type="PROSITE" id="PS51720"/>
    </source>
</evidence>
<keyword evidence="6" id="KW-1185">Reference proteome</keyword>
<dbReference type="PANTHER" id="PTHR10903">
    <property type="entry name" value="GTPASE, IMAP FAMILY MEMBER-RELATED"/>
    <property type="match status" value="1"/>
</dbReference>
<dbReference type="EMBL" id="OX459121">
    <property type="protein sequence ID" value="CAI9101602.1"/>
    <property type="molecule type" value="Genomic_DNA"/>
</dbReference>
<dbReference type="FunFam" id="3.40.50.300:FF:000840">
    <property type="entry name" value="Immune-associated nucleotide-binding protein 9"/>
    <property type="match status" value="1"/>
</dbReference>
<keyword evidence="3" id="KW-0342">GTP-binding</keyword>
<accession>A0AAV1D1I4</accession>